<sequence length="132" mass="14662">MTRYVGKWSKLQLLYTSRFSATGRAKSGRQQGVETFSTSQGKLTLQEDDALSFRYIYLSLCCLFDWTFSGSAHSEEASPRQLCMLTRSGRTVFGVGRTLTLIDVGVVKPRLAPNIVGQVLHGTGSNPFWPHV</sequence>
<dbReference type="EMBL" id="CAJNJA010025441">
    <property type="protein sequence ID" value="CAE7543190.1"/>
    <property type="molecule type" value="Genomic_DNA"/>
</dbReference>
<reference evidence="1" key="1">
    <citation type="submission" date="2021-02" db="EMBL/GenBank/DDBJ databases">
        <authorList>
            <person name="Dougan E. K."/>
            <person name="Rhodes N."/>
            <person name="Thang M."/>
            <person name="Chan C."/>
        </authorList>
    </citation>
    <scope>NUCLEOTIDE SEQUENCE</scope>
</reference>
<gene>
    <name evidence="1" type="ORF">SNEC2469_LOCUS15639</name>
</gene>
<evidence type="ECO:0000313" key="1">
    <source>
        <dbReference type="EMBL" id="CAE7543190.1"/>
    </source>
</evidence>
<comment type="caution">
    <text evidence="1">The sequence shown here is derived from an EMBL/GenBank/DDBJ whole genome shotgun (WGS) entry which is preliminary data.</text>
</comment>
<proteinExistence type="predicted"/>
<evidence type="ECO:0000313" key="2">
    <source>
        <dbReference type="Proteomes" id="UP000601435"/>
    </source>
</evidence>
<dbReference type="OrthoDB" id="406417at2759"/>
<dbReference type="AlphaFoldDB" id="A0A812TYE3"/>
<name>A0A812TYE3_9DINO</name>
<dbReference type="Proteomes" id="UP000601435">
    <property type="component" value="Unassembled WGS sequence"/>
</dbReference>
<protein>
    <submittedName>
        <fullName evidence="1">Uncharacterized protein</fullName>
    </submittedName>
</protein>
<keyword evidence="2" id="KW-1185">Reference proteome</keyword>
<organism evidence="1 2">
    <name type="scientific">Symbiodinium necroappetens</name>
    <dbReference type="NCBI Taxonomy" id="1628268"/>
    <lineage>
        <taxon>Eukaryota</taxon>
        <taxon>Sar</taxon>
        <taxon>Alveolata</taxon>
        <taxon>Dinophyceae</taxon>
        <taxon>Suessiales</taxon>
        <taxon>Symbiodiniaceae</taxon>
        <taxon>Symbiodinium</taxon>
    </lineage>
</organism>
<accession>A0A812TYE3</accession>